<organism evidence="2">
    <name type="scientific">Ajellomyces capsulatus (strain H88)</name>
    <name type="common">Darling's disease fungus</name>
    <name type="synonym">Histoplasma capsulatum</name>
    <dbReference type="NCBI Taxonomy" id="544711"/>
    <lineage>
        <taxon>Eukaryota</taxon>
        <taxon>Fungi</taxon>
        <taxon>Dikarya</taxon>
        <taxon>Ascomycota</taxon>
        <taxon>Pezizomycotina</taxon>
        <taxon>Eurotiomycetes</taxon>
        <taxon>Eurotiomycetidae</taxon>
        <taxon>Onygenales</taxon>
        <taxon>Ajellomycetaceae</taxon>
        <taxon>Histoplasma</taxon>
    </lineage>
</organism>
<accession>F0UE27</accession>
<dbReference type="EMBL" id="DS990638">
    <property type="protein sequence ID" value="EGC44557.1"/>
    <property type="molecule type" value="Genomic_DNA"/>
</dbReference>
<reference evidence="2" key="1">
    <citation type="submission" date="2008-07" db="EMBL/GenBank/DDBJ databases">
        <title>Annotation of Ajellomyces capsulatus strain H88.</title>
        <authorList>
            <person name="Champion M."/>
            <person name="Cuomo C."/>
            <person name="Ma L.-J."/>
            <person name="Henn M.R."/>
            <person name="Sil A."/>
            <person name="Goldman B."/>
            <person name="Young S.K."/>
            <person name="Kodira C.D."/>
            <person name="Zeng Q."/>
            <person name="Koehrsen M."/>
            <person name="Alvarado L."/>
            <person name="Berlin A."/>
            <person name="Borenstein D."/>
            <person name="Chen Z."/>
            <person name="Engels R."/>
            <person name="Freedman E."/>
            <person name="Gellesch M."/>
            <person name="Goldberg J."/>
            <person name="Griggs A."/>
            <person name="Gujja S."/>
            <person name="Heiman D."/>
            <person name="Hepburn T."/>
            <person name="Howarth C."/>
            <person name="Jen D."/>
            <person name="Larson L."/>
            <person name="Lewis B."/>
            <person name="Mehta T."/>
            <person name="Park D."/>
            <person name="Pearson M."/>
            <person name="Roberts A."/>
            <person name="Saif S."/>
            <person name="Shea T."/>
            <person name="Shenoy N."/>
            <person name="Sisk P."/>
            <person name="Stolte C."/>
            <person name="Sykes S."/>
            <person name="Walk T."/>
            <person name="White J."/>
            <person name="Yandava C."/>
            <person name="Klein B."/>
            <person name="McEwen J.G."/>
            <person name="Puccia R."/>
            <person name="Goldman G.H."/>
            <person name="Felipe M.S."/>
            <person name="Nino-Vega G."/>
            <person name="San-Blas G."/>
            <person name="Taylor J."/>
            <person name="Mendoza L."/>
            <person name="Galagan J."/>
            <person name="Nusbaum C."/>
            <person name="Birren B."/>
        </authorList>
    </citation>
    <scope>NUCLEOTIDE SEQUENCE [LARGE SCALE GENOMIC DNA]</scope>
    <source>
        <strain evidence="2">H88</strain>
    </source>
</reference>
<protein>
    <submittedName>
        <fullName evidence="1">Predicted protein</fullName>
    </submittedName>
</protein>
<evidence type="ECO:0000313" key="1">
    <source>
        <dbReference type="EMBL" id="EGC44557.1"/>
    </source>
</evidence>
<gene>
    <name evidence="1" type="ORF">HCEG_03772</name>
</gene>
<proteinExistence type="predicted"/>
<sequence>MFASAPELCRVETSHQLLLLCNTARTLLCSDDFKLFRRGSIVNCIACRYAIDDGVFHNKNTRPQESKLSYSREITRWNIFVKRGNVTCRGERQLRGLETIAVDDVKF</sequence>
<dbReference type="Proteomes" id="UP000008142">
    <property type="component" value="Unassembled WGS sequence"/>
</dbReference>
<evidence type="ECO:0000313" key="2">
    <source>
        <dbReference type="Proteomes" id="UP000008142"/>
    </source>
</evidence>
<dbReference type="HOGENOM" id="CLU_161475_0_0_1"/>
<name>F0UE27_AJEC8</name>
<dbReference type="AlphaFoldDB" id="F0UE27"/>